<feature type="chain" id="PRO_5044203915" description="Ribophorin II C-terminal domain-containing protein" evidence="8">
    <location>
        <begin position="23"/>
        <end position="292"/>
    </location>
</feature>
<feature type="transmembrane region" description="Helical" evidence="7">
    <location>
        <begin position="262"/>
        <end position="281"/>
    </location>
</feature>
<dbReference type="PANTHER" id="PTHR12640">
    <property type="entry name" value="RIBOPHORIN II"/>
    <property type="match status" value="1"/>
</dbReference>
<keyword evidence="6 7" id="KW-0472">Membrane</keyword>
<dbReference type="GO" id="GO:0008250">
    <property type="term" value="C:oligosaccharyltransferase complex"/>
    <property type="evidence" value="ECO:0007669"/>
    <property type="project" value="InterPro"/>
</dbReference>
<dbReference type="Proteomes" id="UP001358417">
    <property type="component" value="Unassembled WGS sequence"/>
</dbReference>
<organism evidence="10 11">
    <name type="scientific">Exophiala bonariae</name>
    <dbReference type="NCBI Taxonomy" id="1690606"/>
    <lineage>
        <taxon>Eukaryota</taxon>
        <taxon>Fungi</taxon>
        <taxon>Dikarya</taxon>
        <taxon>Ascomycota</taxon>
        <taxon>Pezizomycotina</taxon>
        <taxon>Eurotiomycetes</taxon>
        <taxon>Chaetothyriomycetidae</taxon>
        <taxon>Chaetothyriales</taxon>
        <taxon>Herpotrichiellaceae</taxon>
        <taxon>Exophiala</taxon>
    </lineage>
</organism>
<keyword evidence="5 7" id="KW-1133">Transmembrane helix</keyword>
<feature type="transmembrane region" description="Helical" evidence="7">
    <location>
        <begin position="237"/>
        <end position="256"/>
    </location>
</feature>
<dbReference type="InterPro" id="IPR008814">
    <property type="entry name" value="Swp1"/>
</dbReference>
<keyword evidence="4" id="KW-0256">Endoplasmic reticulum</keyword>
<dbReference type="Pfam" id="PF25147">
    <property type="entry name" value="Ribophorin_II_C"/>
    <property type="match status" value="1"/>
</dbReference>
<evidence type="ECO:0000256" key="7">
    <source>
        <dbReference type="SAM" id="Phobius"/>
    </source>
</evidence>
<evidence type="ECO:0000256" key="5">
    <source>
        <dbReference type="ARBA" id="ARBA00022989"/>
    </source>
</evidence>
<keyword evidence="3 8" id="KW-0732">Signal</keyword>
<proteinExistence type="predicted"/>
<dbReference type="GO" id="GO:0006487">
    <property type="term" value="P:protein N-linked glycosylation"/>
    <property type="evidence" value="ECO:0007669"/>
    <property type="project" value="TreeGrafter"/>
</dbReference>
<gene>
    <name evidence="10" type="ORF">LTR84_004470</name>
</gene>
<dbReference type="PANTHER" id="PTHR12640:SF0">
    <property type="entry name" value="DOLICHYL-DIPHOSPHOOLIGOSACCHARIDE--PROTEIN GLYCOSYLTRANSFERASE SUBUNIT 2"/>
    <property type="match status" value="1"/>
</dbReference>
<dbReference type="EMBL" id="JAVRRD010000019">
    <property type="protein sequence ID" value="KAK5049541.1"/>
    <property type="molecule type" value="Genomic_DNA"/>
</dbReference>
<feature type="signal peptide" evidence="8">
    <location>
        <begin position="1"/>
        <end position="22"/>
    </location>
</feature>
<sequence>MRVLSLLPQAVLLLSAAQSGWAVSSWSFTDASVNVAGKGAGVGGGFKEKLTPSKPLPSSSPVKLGAGDTLKVILTTQEGKSAKRAHQAFLLLQDPVTNLDISYPFSVKDSGKAKVDLTQKDLPAQLLRSSSPLSASIVIASFGASTGYNSLAFSLSIELDPNVALPAAEKPLRYGKLPEIHHVFRGDPKSPNIVISLFFVGAVLATVPALLGAWLYLGGNINHVSKALSDAPVSHALFVGSVIGIEGIFFLYYTSWNLFKTLPVLAAVGLVAFLSGSRALTEVQERRLAGLR</sequence>
<keyword evidence="2 7" id="KW-0812">Transmembrane</keyword>
<evidence type="ECO:0000259" key="9">
    <source>
        <dbReference type="Pfam" id="PF25147"/>
    </source>
</evidence>
<accession>A0AAV9N874</accession>
<keyword evidence="11" id="KW-1185">Reference proteome</keyword>
<reference evidence="10 11" key="1">
    <citation type="submission" date="2023-08" db="EMBL/GenBank/DDBJ databases">
        <title>Black Yeasts Isolated from many extreme environments.</title>
        <authorList>
            <person name="Coleine C."/>
            <person name="Stajich J.E."/>
            <person name="Selbmann L."/>
        </authorList>
    </citation>
    <scope>NUCLEOTIDE SEQUENCE [LARGE SCALE GENOMIC DNA]</scope>
    <source>
        <strain evidence="10 11">CCFEE 5792</strain>
    </source>
</reference>
<evidence type="ECO:0000256" key="4">
    <source>
        <dbReference type="ARBA" id="ARBA00022824"/>
    </source>
</evidence>
<comment type="subcellular location">
    <subcellularLocation>
        <location evidence="1">Endoplasmic reticulum membrane</location>
        <topology evidence="1">Multi-pass membrane protein</topology>
    </subcellularLocation>
</comment>
<dbReference type="InterPro" id="IPR056790">
    <property type="entry name" value="Ribophorin_II_C"/>
</dbReference>
<evidence type="ECO:0000256" key="8">
    <source>
        <dbReference type="SAM" id="SignalP"/>
    </source>
</evidence>
<feature type="domain" description="Ribophorin II C-terminal" evidence="9">
    <location>
        <begin position="184"/>
        <end position="287"/>
    </location>
</feature>
<protein>
    <recommendedName>
        <fullName evidence="9">Ribophorin II C-terminal domain-containing protein</fullName>
    </recommendedName>
</protein>
<evidence type="ECO:0000313" key="10">
    <source>
        <dbReference type="EMBL" id="KAK5049541.1"/>
    </source>
</evidence>
<evidence type="ECO:0000256" key="1">
    <source>
        <dbReference type="ARBA" id="ARBA00004477"/>
    </source>
</evidence>
<name>A0AAV9N874_9EURO</name>
<dbReference type="RefSeq" id="XP_064704586.1">
    <property type="nucleotide sequence ID" value="XM_064848047.1"/>
</dbReference>
<dbReference type="GeneID" id="89972648"/>
<feature type="transmembrane region" description="Helical" evidence="7">
    <location>
        <begin position="193"/>
        <end position="217"/>
    </location>
</feature>
<dbReference type="AlphaFoldDB" id="A0AAV9N874"/>
<evidence type="ECO:0000256" key="2">
    <source>
        <dbReference type="ARBA" id="ARBA00022692"/>
    </source>
</evidence>
<evidence type="ECO:0000256" key="3">
    <source>
        <dbReference type="ARBA" id="ARBA00022729"/>
    </source>
</evidence>
<evidence type="ECO:0000256" key="6">
    <source>
        <dbReference type="ARBA" id="ARBA00023136"/>
    </source>
</evidence>
<evidence type="ECO:0000313" key="11">
    <source>
        <dbReference type="Proteomes" id="UP001358417"/>
    </source>
</evidence>
<comment type="caution">
    <text evidence="10">The sequence shown here is derived from an EMBL/GenBank/DDBJ whole genome shotgun (WGS) entry which is preliminary data.</text>
</comment>